<sequence length="95" mass="10530">MLSTKESILVFADWREIAREALVLFRGMLEDDCGVKPTDTTMVCILSTAFQLGVLETGACVHGYIEKTIPFSKMMCLLARVLSICTQNVDILTVL</sequence>
<evidence type="ECO:0008006" key="3">
    <source>
        <dbReference type="Google" id="ProtNLM"/>
    </source>
</evidence>
<dbReference type="EMBL" id="JAEACU010000001">
    <property type="protein sequence ID" value="KAH7545269.1"/>
    <property type="molecule type" value="Genomic_DNA"/>
</dbReference>
<evidence type="ECO:0000313" key="1">
    <source>
        <dbReference type="EMBL" id="KAH7545269.1"/>
    </source>
</evidence>
<dbReference type="Proteomes" id="UP000813462">
    <property type="component" value="Unassembled WGS sequence"/>
</dbReference>
<reference evidence="1" key="1">
    <citation type="journal article" date="2021" name="Front. Plant Sci.">
        <title>Chromosome-Scale Genome Assembly for Chinese Sour Jujube and Insights Into Its Genome Evolution and Domestication Signature.</title>
        <authorList>
            <person name="Shen L.-Y."/>
            <person name="Luo H."/>
            <person name="Wang X.-L."/>
            <person name="Wang X.-M."/>
            <person name="Qiu X.-J."/>
            <person name="Liu H."/>
            <person name="Zhou S.-S."/>
            <person name="Jia K.-H."/>
            <person name="Nie S."/>
            <person name="Bao Y.-T."/>
            <person name="Zhang R.-G."/>
            <person name="Yun Q.-Z."/>
            <person name="Chai Y.-H."/>
            <person name="Lu J.-Y."/>
            <person name="Li Y."/>
            <person name="Zhao S.-W."/>
            <person name="Mao J.-F."/>
            <person name="Jia S.-G."/>
            <person name="Mao Y.-M."/>
        </authorList>
    </citation>
    <scope>NUCLEOTIDE SEQUENCE</scope>
    <source>
        <strain evidence="1">AT0</strain>
        <tissue evidence="1">Leaf</tissue>
    </source>
</reference>
<name>A0A978VZY5_ZIZJJ</name>
<organism evidence="1 2">
    <name type="scientific">Ziziphus jujuba var. spinosa</name>
    <dbReference type="NCBI Taxonomy" id="714518"/>
    <lineage>
        <taxon>Eukaryota</taxon>
        <taxon>Viridiplantae</taxon>
        <taxon>Streptophyta</taxon>
        <taxon>Embryophyta</taxon>
        <taxon>Tracheophyta</taxon>
        <taxon>Spermatophyta</taxon>
        <taxon>Magnoliopsida</taxon>
        <taxon>eudicotyledons</taxon>
        <taxon>Gunneridae</taxon>
        <taxon>Pentapetalae</taxon>
        <taxon>rosids</taxon>
        <taxon>fabids</taxon>
        <taxon>Rosales</taxon>
        <taxon>Rhamnaceae</taxon>
        <taxon>Paliureae</taxon>
        <taxon>Ziziphus</taxon>
    </lineage>
</organism>
<accession>A0A978VZY5</accession>
<proteinExistence type="predicted"/>
<evidence type="ECO:0000313" key="2">
    <source>
        <dbReference type="Proteomes" id="UP000813462"/>
    </source>
</evidence>
<comment type="caution">
    <text evidence="1">The sequence shown here is derived from an EMBL/GenBank/DDBJ whole genome shotgun (WGS) entry which is preliminary data.</text>
</comment>
<gene>
    <name evidence="1" type="ORF">FEM48_Zijuj01G0075700</name>
</gene>
<protein>
    <recommendedName>
        <fullName evidence="3">Pentatricopeptide repeat-containing protein</fullName>
    </recommendedName>
</protein>
<dbReference type="AlphaFoldDB" id="A0A978VZY5"/>